<protein>
    <submittedName>
        <fullName evidence="1">Uncharacterized protein</fullName>
    </submittedName>
</protein>
<organism evidence="1">
    <name type="scientific">Siphoviridae sp. ctEQg15</name>
    <dbReference type="NCBI Taxonomy" id="2826205"/>
    <lineage>
        <taxon>Viruses</taxon>
        <taxon>Duplodnaviria</taxon>
        <taxon>Heunggongvirae</taxon>
        <taxon>Uroviricota</taxon>
        <taxon>Caudoviricetes</taxon>
    </lineage>
</organism>
<accession>A0A8S5M521</accession>
<dbReference type="EMBL" id="BK014822">
    <property type="protein sequence ID" value="DAD77326.1"/>
    <property type="molecule type" value="Genomic_DNA"/>
</dbReference>
<sequence length="78" mass="9338">MFVKLCEGCSREEICQERICKSSWQREWLCSWDNIRRSGAKKKAARVVRREQPEEDKPISHREYVFGHILTAGWRDVK</sequence>
<proteinExistence type="predicted"/>
<evidence type="ECO:0000313" key="1">
    <source>
        <dbReference type="EMBL" id="DAD77326.1"/>
    </source>
</evidence>
<reference evidence="1" key="1">
    <citation type="journal article" date="2021" name="Proc. Natl. Acad. Sci. U.S.A.">
        <title>A Catalog of Tens of Thousands of Viruses from Human Metagenomes Reveals Hidden Associations with Chronic Diseases.</title>
        <authorList>
            <person name="Tisza M.J."/>
            <person name="Buck C.B."/>
        </authorList>
    </citation>
    <scope>NUCLEOTIDE SEQUENCE</scope>
    <source>
        <strain evidence="1">CtEQg15</strain>
    </source>
</reference>
<name>A0A8S5M521_9CAUD</name>